<sequence>MDPSAASVSLKHIKGQTERLDEEQRGGEGEFWVLASCSIEMPGGVGENRDHQVGVLVIGGMVRAVGLRAEWVL</sequence>
<dbReference type="Proteomes" id="UP001596957">
    <property type="component" value="Unassembled WGS sequence"/>
</dbReference>
<organism evidence="2 3">
    <name type="scientific">Streptomyces lutosisoli</name>
    <dbReference type="NCBI Taxonomy" id="2665721"/>
    <lineage>
        <taxon>Bacteria</taxon>
        <taxon>Bacillati</taxon>
        <taxon>Actinomycetota</taxon>
        <taxon>Actinomycetes</taxon>
        <taxon>Kitasatosporales</taxon>
        <taxon>Streptomycetaceae</taxon>
        <taxon>Streptomyces</taxon>
    </lineage>
</organism>
<accession>A0ABW2V951</accession>
<dbReference type="RefSeq" id="WP_381252642.1">
    <property type="nucleotide sequence ID" value="NZ_JBHTBI010000008.1"/>
</dbReference>
<feature type="compositionally biased region" description="Basic and acidic residues" evidence="1">
    <location>
        <begin position="15"/>
        <end position="25"/>
    </location>
</feature>
<evidence type="ECO:0000313" key="3">
    <source>
        <dbReference type="Proteomes" id="UP001596957"/>
    </source>
</evidence>
<gene>
    <name evidence="2" type="ORF">ACFQZP_02385</name>
</gene>
<evidence type="ECO:0000256" key="1">
    <source>
        <dbReference type="SAM" id="MobiDB-lite"/>
    </source>
</evidence>
<keyword evidence="3" id="KW-1185">Reference proteome</keyword>
<proteinExistence type="predicted"/>
<protein>
    <submittedName>
        <fullName evidence="2">Uncharacterized protein</fullName>
    </submittedName>
</protein>
<reference evidence="3" key="1">
    <citation type="journal article" date="2019" name="Int. J. Syst. Evol. Microbiol.">
        <title>The Global Catalogue of Microorganisms (GCM) 10K type strain sequencing project: providing services to taxonomists for standard genome sequencing and annotation.</title>
        <authorList>
            <consortium name="The Broad Institute Genomics Platform"/>
            <consortium name="The Broad Institute Genome Sequencing Center for Infectious Disease"/>
            <person name="Wu L."/>
            <person name="Ma J."/>
        </authorList>
    </citation>
    <scope>NUCLEOTIDE SEQUENCE [LARGE SCALE GENOMIC DNA]</scope>
    <source>
        <strain evidence="3">CGMCC 4.7198</strain>
    </source>
</reference>
<dbReference type="EMBL" id="JBHTEC010000001">
    <property type="protein sequence ID" value="MFD0280532.1"/>
    <property type="molecule type" value="Genomic_DNA"/>
</dbReference>
<comment type="caution">
    <text evidence="2">The sequence shown here is derived from an EMBL/GenBank/DDBJ whole genome shotgun (WGS) entry which is preliminary data.</text>
</comment>
<name>A0ABW2V951_9ACTN</name>
<evidence type="ECO:0000313" key="2">
    <source>
        <dbReference type="EMBL" id="MFD0280532.1"/>
    </source>
</evidence>
<feature type="region of interest" description="Disordered" evidence="1">
    <location>
        <begin position="1"/>
        <end position="25"/>
    </location>
</feature>